<dbReference type="EMBL" id="MN738829">
    <property type="protein sequence ID" value="QHT38256.1"/>
    <property type="molecule type" value="Genomic_DNA"/>
</dbReference>
<dbReference type="AlphaFoldDB" id="A0A6C0F8U1"/>
<protein>
    <submittedName>
        <fullName evidence="1">Uncharacterized protein</fullName>
    </submittedName>
</protein>
<accession>A0A6C0F8U1</accession>
<reference evidence="1" key="1">
    <citation type="journal article" date="2020" name="Nature">
        <title>Giant virus diversity and host interactions through global metagenomics.</title>
        <authorList>
            <person name="Schulz F."/>
            <person name="Roux S."/>
            <person name="Paez-Espino D."/>
            <person name="Jungbluth S."/>
            <person name="Walsh D.A."/>
            <person name="Denef V.J."/>
            <person name="McMahon K.D."/>
            <person name="Konstantinidis K.T."/>
            <person name="Eloe-Fadrosh E.A."/>
            <person name="Kyrpides N.C."/>
            <person name="Woyke T."/>
        </authorList>
    </citation>
    <scope>NUCLEOTIDE SEQUENCE</scope>
    <source>
        <strain evidence="1">GVMAG-S-ERX556101-89</strain>
    </source>
</reference>
<proteinExistence type="predicted"/>
<evidence type="ECO:0000313" key="1">
    <source>
        <dbReference type="EMBL" id="QHT38256.1"/>
    </source>
</evidence>
<sequence>MSYYTTINGIKMDKKLLEQGQHLELNNPQLNFHIKILLETSMDANKLTYIELNTLQYINDSVLQDSDTILKTVLKMIRMTTEKPNIITEAPKEAWDYNRP</sequence>
<name>A0A6C0F8U1_9ZZZZ</name>
<organism evidence="1">
    <name type="scientific">viral metagenome</name>
    <dbReference type="NCBI Taxonomy" id="1070528"/>
    <lineage>
        <taxon>unclassified sequences</taxon>
        <taxon>metagenomes</taxon>
        <taxon>organismal metagenomes</taxon>
    </lineage>
</organism>